<gene>
    <name evidence="1" type="ORF">Dthio_PD2881</name>
</gene>
<evidence type="ECO:0008006" key="3">
    <source>
        <dbReference type="Google" id="ProtNLM"/>
    </source>
</evidence>
<accession>D6SLA0</accession>
<reference evidence="1" key="1">
    <citation type="submission" date="2010-05" db="EMBL/GenBank/DDBJ databases">
        <title>The draft genome of Desulfonatronospira thiodismutans ASO3-1.</title>
        <authorList>
            <consortium name="US DOE Joint Genome Institute (JGI-PGF)"/>
            <person name="Lucas S."/>
            <person name="Copeland A."/>
            <person name="Lapidus A."/>
            <person name="Cheng J.-F."/>
            <person name="Bruce D."/>
            <person name="Goodwin L."/>
            <person name="Pitluck S."/>
            <person name="Chertkov O."/>
            <person name="Brettin T."/>
            <person name="Detter J.C."/>
            <person name="Han C."/>
            <person name="Land M.L."/>
            <person name="Hauser L."/>
            <person name="Kyrpides N."/>
            <person name="Mikhailova N."/>
            <person name="Muyzer G."/>
            <person name="Woyke T."/>
        </authorList>
    </citation>
    <scope>NUCLEOTIDE SEQUENCE [LARGE SCALE GENOMIC DNA]</scope>
    <source>
        <strain evidence="1">ASO3-1</strain>
    </source>
</reference>
<dbReference type="Pfam" id="PF11455">
    <property type="entry name" value="MazE-like"/>
    <property type="match status" value="1"/>
</dbReference>
<sequence length="70" mass="8262">MTVPVKERVRKHREGLRSAGMRPIQIWIPDTREEGFGEECRRQSLLVANDPQEKEVLSWIEDVSDREGWE</sequence>
<name>D6SLA0_9BACT</name>
<evidence type="ECO:0000313" key="1">
    <source>
        <dbReference type="EMBL" id="EFI35461.1"/>
    </source>
</evidence>
<dbReference type="InterPro" id="IPR021558">
    <property type="entry name" value="MazE-like"/>
</dbReference>
<proteinExistence type="predicted"/>
<dbReference type="eggNOG" id="ENOG5031GZT">
    <property type="taxonomic scope" value="Bacteria"/>
</dbReference>
<organism evidence="1 2">
    <name type="scientific">Desulfonatronospira thiodismutans ASO3-1</name>
    <dbReference type="NCBI Taxonomy" id="555779"/>
    <lineage>
        <taxon>Bacteria</taxon>
        <taxon>Pseudomonadati</taxon>
        <taxon>Thermodesulfobacteriota</taxon>
        <taxon>Desulfovibrionia</taxon>
        <taxon>Desulfovibrionales</taxon>
        <taxon>Desulfonatronovibrionaceae</taxon>
        <taxon>Desulfonatronospira</taxon>
    </lineage>
</organism>
<dbReference type="EMBL" id="ACJN02000001">
    <property type="protein sequence ID" value="EFI35461.1"/>
    <property type="molecule type" value="Genomic_DNA"/>
</dbReference>
<evidence type="ECO:0000313" key="2">
    <source>
        <dbReference type="Proteomes" id="UP000005496"/>
    </source>
</evidence>
<keyword evidence="2" id="KW-1185">Reference proteome</keyword>
<dbReference type="AlphaFoldDB" id="D6SLA0"/>
<dbReference type="Proteomes" id="UP000005496">
    <property type="component" value="Unassembled WGS sequence"/>
</dbReference>
<comment type="caution">
    <text evidence="1">The sequence shown here is derived from an EMBL/GenBank/DDBJ whole genome shotgun (WGS) entry which is preliminary data.</text>
</comment>
<dbReference type="RefSeq" id="WP_008868593.1">
    <property type="nucleotide sequence ID" value="NZ_ACJN02000001.1"/>
</dbReference>
<dbReference type="OrthoDB" id="3734119at2"/>
<protein>
    <recommendedName>
        <fullName evidence="3">Antitoxin MazE</fullName>
    </recommendedName>
</protein>